<dbReference type="EMBL" id="CP002475">
    <property type="protein sequence ID" value="ADW07679.1"/>
    <property type="molecule type" value="Genomic_DNA"/>
</dbReference>
<dbReference type="Proteomes" id="UP000002066">
    <property type="component" value="Chromosome"/>
</dbReference>
<accession>A0A8D4BDM1</accession>
<evidence type="ECO:0000313" key="1">
    <source>
        <dbReference type="EMBL" id="ADW07679.1"/>
    </source>
</evidence>
<sequence>MSAAPRTTVLPDRWFRANPDSAALSRPRLLARSLIHLAELDERIGFYEELTGTAADLRMPIPDFGGLELAAVGNMLLIASVRPFTDIQRRTAHSVIVPALTAQLKRLRAAGATVLEPPETILPGSRARVRYTDGTVAELVEHRPQPGELPRPSPRPAVRGAEPVLLVRRAVSASAFPAAVALYETALGTRCDTRLRLDGAFPVELATVGSLLIVGTDGPEFTRSADVGLALVTTVPLERAYGLPVPLDGIAPAGRHLVVLREGTLAEVWDGSVGLRPATTPGP</sequence>
<dbReference type="AlphaFoldDB" id="A0A8D4BDM1"/>
<dbReference type="OrthoDB" id="1492945at2"/>
<dbReference type="InterPro" id="IPR029068">
    <property type="entry name" value="Glyas_Bleomycin-R_OHBP_Dase"/>
</dbReference>
<dbReference type="Gene3D" id="3.10.180.10">
    <property type="entry name" value="2,3-Dihydroxybiphenyl 1,2-Dioxygenase, domain 1"/>
    <property type="match status" value="1"/>
</dbReference>
<reference evidence="1 2" key="1">
    <citation type="submission" date="2011-01" db="EMBL/GenBank/DDBJ databases">
        <title>Complete sequence of chromosome of Streptomyces flavogriseus ATCC 33331.</title>
        <authorList>
            <consortium name="US DOE Joint Genome Institute"/>
            <person name="Lucas S."/>
            <person name="Copeland A."/>
            <person name="Lapidus A."/>
            <person name="Cheng J.-F."/>
            <person name="Goodwin L."/>
            <person name="Pitluck S."/>
            <person name="Davenport K."/>
            <person name="Detter J.C."/>
            <person name="Han C."/>
            <person name="Tapia R."/>
            <person name="Land M."/>
            <person name="Hauser L."/>
            <person name="Kyrpides N."/>
            <person name="Ivanova N."/>
            <person name="Ovchinnikova G."/>
            <person name="Pagani I."/>
            <person name="Brumm P."/>
            <person name="Mead D."/>
            <person name="Woyke T."/>
        </authorList>
    </citation>
    <scope>NUCLEOTIDE SEQUENCE [LARGE SCALE GENOMIC DNA]</scope>
    <source>
        <strain evidence="2">ATCC 33331 / IAF-45CD</strain>
    </source>
</reference>
<gene>
    <name evidence="1" type="ordered locus">Sfla_6311</name>
</gene>
<dbReference type="KEGG" id="sfa:Sfla_6311"/>
<protein>
    <submittedName>
        <fullName evidence="1">Uncharacterized protein</fullName>
    </submittedName>
</protein>
<organism evidence="1 2">
    <name type="scientific">Streptomyces pratensis (strain ATCC 33331 / IAF-45CD)</name>
    <dbReference type="NCBI Taxonomy" id="591167"/>
    <lineage>
        <taxon>Bacteria</taxon>
        <taxon>Bacillati</taxon>
        <taxon>Actinomycetota</taxon>
        <taxon>Actinomycetes</taxon>
        <taxon>Kitasatosporales</taxon>
        <taxon>Streptomycetaceae</taxon>
        <taxon>Streptomyces</taxon>
    </lineage>
</organism>
<proteinExistence type="predicted"/>
<evidence type="ECO:0000313" key="2">
    <source>
        <dbReference type="Proteomes" id="UP000002066"/>
    </source>
</evidence>
<name>A0A8D4BDM1_STRFA</name>
<dbReference type="SUPFAM" id="SSF54593">
    <property type="entry name" value="Glyoxalase/Bleomycin resistance protein/Dihydroxybiphenyl dioxygenase"/>
    <property type="match status" value="1"/>
</dbReference>